<dbReference type="SMART" id="SM01065">
    <property type="entry name" value="CBM_2"/>
    <property type="match status" value="1"/>
</dbReference>
<dbReference type="Pfam" id="PF00128">
    <property type="entry name" value="Alpha-amylase"/>
    <property type="match status" value="1"/>
</dbReference>
<keyword evidence="4" id="KW-0732">Signal</keyword>
<dbReference type="SUPFAM" id="SSF49452">
    <property type="entry name" value="Starch-binding domain-like"/>
    <property type="match status" value="1"/>
</dbReference>
<dbReference type="InterPro" id="IPR017853">
    <property type="entry name" value="GH"/>
</dbReference>
<dbReference type="InterPro" id="IPR013783">
    <property type="entry name" value="Ig-like_fold"/>
</dbReference>
<dbReference type="Gene3D" id="3.20.20.80">
    <property type="entry name" value="Glycosidases"/>
    <property type="match status" value="1"/>
</dbReference>
<dbReference type="InterPro" id="IPR002909">
    <property type="entry name" value="IPT_dom"/>
</dbReference>
<protein>
    <submittedName>
        <fullName evidence="7">Cyclodextrin glucanotransferase</fullName>
        <ecNumber evidence="7">2.4.1.19</ecNumber>
    </submittedName>
</protein>
<keyword evidence="5" id="KW-0106">Calcium</keyword>
<dbReference type="GO" id="GO:2001070">
    <property type="term" value="F:starch binding"/>
    <property type="evidence" value="ECO:0007669"/>
    <property type="project" value="InterPro"/>
</dbReference>
<organism evidence="7">
    <name type="scientific">Bacillus sp. BL-31</name>
    <dbReference type="NCBI Taxonomy" id="424715"/>
    <lineage>
        <taxon>Bacteria</taxon>
        <taxon>Bacillati</taxon>
        <taxon>Bacillota</taxon>
        <taxon>Bacilli</taxon>
        <taxon>Bacillales</taxon>
        <taxon>Bacillaceae</taxon>
        <taxon>Bacillus</taxon>
    </lineage>
</organism>
<dbReference type="GO" id="GO:0046872">
    <property type="term" value="F:metal ion binding"/>
    <property type="evidence" value="ECO:0007669"/>
    <property type="project" value="UniProtKB-KW"/>
</dbReference>
<dbReference type="Pfam" id="PF01833">
    <property type="entry name" value="TIG"/>
    <property type="match status" value="1"/>
</dbReference>
<evidence type="ECO:0000256" key="4">
    <source>
        <dbReference type="ARBA" id="ARBA00022729"/>
    </source>
</evidence>
<dbReference type="InterPro" id="IPR013780">
    <property type="entry name" value="Glyco_hydro_b"/>
</dbReference>
<sequence length="713" mass="80097">MRKKTLKRLLTLVVMLVILSGLSILDFSITSASAQQATDRSNSVNYSTDVIYQIVTDRFYDGDESNNPSGELYSEDCKNLRKYCGGDWQGIIDKIDDGYLTNMGVTALWISPPVENIFETIDDEFGTTSYHGYWARDYKKTNPFFGSTEDFERLIETAHSHDIKIVIDLAPNHTSPADFDNPDYAENGVLYDDGNYVGSYSDDSDLFLYNGGTDFSNYEDEIYRNLFDLASFNHINPELNNYLEDAVKKWLDLGIDGIRVDAVAHMPPGWQKAYMDTIYDHRAVFTFGEWFTGPNGNEDYTRFANNSGMSVLDFRFAQTTRNVIGNNNGTMYDIEAMLTDTENDYDRPQDQVTFLDNHDMSRFTNNGESTRTTDIGLALMLTSRGVPTIYYGTEQYMEGDGDPGSRAMMASFDENTDAYKLIQKLAPLRKSNPAYGYGTTTERWINDDVLIYERNFGENYALIAINRNLNTSYNIQGLQTEMPSNSYDDVLDGLLDGQSIFVDNKGGVSGFQMSPGEVSVWEFEATNVDKPSIGQVGPIIGEAGRTVTISGEGFGSSQGTVHFGSTSAEILSWNDTVITLTVPNNEAGYHDITVVTEDEQVSNAYEFEVLTADQVTVRFIIDNAETKLGENVFLVGNVHELGNWDPEQSVGKFFNQIVYQYPTWYYDVNVPANTDLEFKFIKIDQDNNVTWQSGANQTYSSPESGTGIIRVDW</sequence>
<dbReference type="InterPro" id="IPR006047">
    <property type="entry name" value="GH13_cat_dom"/>
</dbReference>
<keyword evidence="7" id="KW-0328">Glycosyltransferase</keyword>
<dbReference type="SMART" id="SM00642">
    <property type="entry name" value="Aamy"/>
    <property type="match status" value="1"/>
</dbReference>
<dbReference type="EMBL" id="EF363797">
    <property type="protein sequence ID" value="ABN14270.1"/>
    <property type="molecule type" value="Genomic_DNA"/>
</dbReference>
<dbReference type="SMART" id="SM00632">
    <property type="entry name" value="Aamy_C"/>
    <property type="match status" value="1"/>
</dbReference>
<name>A3F9M7_9BACI</name>
<dbReference type="PROSITE" id="PS51166">
    <property type="entry name" value="CBM20"/>
    <property type="match status" value="1"/>
</dbReference>
<dbReference type="CDD" id="cd00604">
    <property type="entry name" value="IPT_CGTD"/>
    <property type="match status" value="1"/>
</dbReference>
<dbReference type="Gene3D" id="2.60.40.10">
    <property type="entry name" value="Immunoglobulins"/>
    <property type="match status" value="2"/>
</dbReference>
<dbReference type="AlphaFoldDB" id="A3F9M7"/>
<evidence type="ECO:0000256" key="3">
    <source>
        <dbReference type="ARBA" id="ARBA00022723"/>
    </source>
</evidence>
<feature type="domain" description="CBM20" evidence="6">
    <location>
        <begin position="609"/>
        <end position="713"/>
    </location>
</feature>
<dbReference type="SUPFAM" id="SSF51011">
    <property type="entry name" value="Glycosyl hydrolase domain"/>
    <property type="match status" value="1"/>
</dbReference>
<dbReference type="EC" id="2.4.1.19" evidence="7"/>
<evidence type="ECO:0000313" key="7">
    <source>
        <dbReference type="EMBL" id="ABN14270.1"/>
    </source>
</evidence>
<dbReference type="CDD" id="cd11320">
    <property type="entry name" value="AmyAc_AmyMalt_CGTase_like"/>
    <property type="match status" value="1"/>
</dbReference>
<comment type="cofactor">
    <cofactor evidence="1">
        <name>Ca(2+)</name>
        <dbReference type="ChEBI" id="CHEBI:29108"/>
    </cofactor>
</comment>
<dbReference type="InterPro" id="IPR031319">
    <property type="entry name" value="A-amylase_C"/>
</dbReference>
<dbReference type="CDD" id="cd05807">
    <property type="entry name" value="CBM20_CGTase"/>
    <property type="match status" value="1"/>
</dbReference>
<dbReference type="SUPFAM" id="SSF81296">
    <property type="entry name" value="E set domains"/>
    <property type="match status" value="1"/>
</dbReference>
<dbReference type="InterPro" id="IPR014756">
    <property type="entry name" value="Ig_E-set"/>
</dbReference>
<evidence type="ECO:0000256" key="2">
    <source>
        <dbReference type="ARBA" id="ARBA00008061"/>
    </source>
</evidence>
<evidence type="ECO:0000256" key="1">
    <source>
        <dbReference type="ARBA" id="ARBA00001913"/>
    </source>
</evidence>
<dbReference type="PANTHER" id="PTHR10357:SF215">
    <property type="entry name" value="ALPHA-AMYLASE 1"/>
    <property type="match status" value="1"/>
</dbReference>
<keyword evidence="7" id="KW-0808">Transferase</keyword>
<dbReference type="CAZy" id="CBM20">
    <property type="family name" value="Carbohydrate-Binding Module Family 20"/>
</dbReference>
<dbReference type="Gene3D" id="2.60.40.1180">
    <property type="entry name" value="Golgi alpha-mannosidase II"/>
    <property type="match status" value="1"/>
</dbReference>
<evidence type="ECO:0000256" key="5">
    <source>
        <dbReference type="ARBA" id="ARBA00022837"/>
    </source>
</evidence>
<dbReference type="GO" id="GO:0005975">
    <property type="term" value="P:carbohydrate metabolic process"/>
    <property type="evidence" value="ECO:0007669"/>
    <property type="project" value="InterPro"/>
</dbReference>
<dbReference type="GO" id="GO:0043895">
    <property type="term" value="F:cyclomaltodextrin glucanotransferase activity"/>
    <property type="evidence" value="ECO:0007669"/>
    <property type="project" value="UniProtKB-EC"/>
</dbReference>
<dbReference type="SMR" id="A3F9M7"/>
<dbReference type="InterPro" id="IPR013784">
    <property type="entry name" value="Carb-bd-like_fold"/>
</dbReference>
<keyword evidence="3" id="KW-0479">Metal-binding</keyword>
<evidence type="ECO:0000259" key="6">
    <source>
        <dbReference type="PROSITE" id="PS51166"/>
    </source>
</evidence>
<reference evidence="7" key="1">
    <citation type="submission" date="2007-01" db="EMBL/GenBank/DDBJ databases">
        <authorList>
            <person name="Go Y.-H."/>
            <person name="Kim T.-K."/>
            <person name="Lee K.-W."/>
            <person name="Lee Y.-H."/>
        </authorList>
    </citation>
    <scope>NUCLEOTIDE SEQUENCE</scope>
    <source>
        <strain evidence="7">BL-31</strain>
    </source>
</reference>
<dbReference type="InterPro" id="IPR002044">
    <property type="entry name" value="CBM20"/>
</dbReference>
<accession>A3F9M7</accession>
<dbReference type="SUPFAM" id="SSF51445">
    <property type="entry name" value="(Trans)glycosidases"/>
    <property type="match status" value="1"/>
</dbReference>
<dbReference type="PANTHER" id="PTHR10357">
    <property type="entry name" value="ALPHA-AMYLASE FAMILY MEMBER"/>
    <property type="match status" value="1"/>
</dbReference>
<dbReference type="Pfam" id="PF00686">
    <property type="entry name" value="CBM_20"/>
    <property type="match status" value="1"/>
</dbReference>
<proteinExistence type="inferred from homology"/>
<gene>
    <name evidence="7" type="primary">cgt</name>
</gene>
<comment type="similarity">
    <text evidence="2">Belongs to the glycosyl hydrolase 13 family.</text>
</comment>
<dbReference type="CAZy" id="GH13">
    <property type="family name" value="Glycoside Hydrolase Family 13"/>
</dbReference>